<keyword evidence="7" id="KW-0687">Ribonucleoprotein</keyword>
<keyword evidence="2 6" id="KW-0963">Cytoplasm</keyword>
<dbReference type="PANTHER" id="PTHR43648:SF1">
    <property type="entry name" value="ELECTRON TRANSFER FLAVOPROTEIN BETA SUBUNIT LYSINE METHYLTRANSFERASE"/>
    <property type="match status" value="1"/>
</dbReference>
<protein>
    <recommendedName>
        <fullName evidence="6">Ribosomal protein L11 methyltransferase</fullName>
        <shortName evidence="6">L11 Mtase</shortName>
        <ecNumber evidence="6">2.1.1.-</ecNumber>
    </recommendedName>
</protein>
<evidence type="ECO:0000313" key="7">
    <source>
        <dbReference type="EMBL" id="MBP1927363.1"/>
    </source>
</evidence>
<dbReference type="EC" id="2.1.1.-" evidence="6"/>
<evidence type="ECO:0000256" key="1">
    <source>
        <dbReference type="ARBA" id="ARBA00009741"/>
    </source>
</evidence>
<dbReference type="PANTHER" id="PTHR43648">
    <property type="entry name" value="ELECTRON TRANSFER FLAVOPROTEIN BETA SUBUNIT LYSINE METHYLTRANSFERASE"/>
    <property type="match status" value="1"/>
</dbReference>
<feature type="binding site" evidence="6">
    <location>
        <position position="167"/>
    </location>
    <ligand>
        <name>S-adenosyl-L-methionine</name>
        <dbReference type="ChEBI" id="CHEBI:59789"/>
    </ligand>
</feature>
<dbReference type="Pfam" id="PF06325">
    <property type="entry name" value="PrmA"/>
    <property type="match status" value="1"/>
</dbReference>
<dbReference type="RefSeq" id="WP_209513067.1">
    <property type="nucleotide sequence ID" value="NZ_JAGGKS010000012.1"/>
</dbReference>
<keyword evidence="4 6" id="KW-0808">Transferase</keyword>
<keyword evidence="8" id="KW-1185">Reference proteome</keyword>
<keyword evidence="5 6" id="KW-0949">S-adenosyl-L-methionine</keyword>
<feature type="binding site" evidence="6">
    <location>
        <position position="261"/>
    </location>
    <ligand>
        <name>S-adenosyl-L-methionine</name>
        <dbReference type="ChEBI" id="CHEBI:59789"/>
    </ligand>
</feature>
<keyword evidence="3 6" id="KW-0489">Methyltransferase</keyword>
<feature type="binding site" evidence="6">
    <location>
        <position position="188"/>
    </location>
    <ligand>
        <name>S-adenosyl-L-methionine</name>
        <dbReference type="ChEBI" id="CHEBI:59789"/>
    </ligand>
</feature>
<dbReference type="GO" id="GO:0008168">
    <property type="term" value="F:methyltransferase activity"/>
    <property type="evidence" value="ECO:0007669"/>
    <property type="project" value="UniProtKB-KW"/>
</dbReference>
<feature type="binding site" evidence="6">
    <location>
        <position position="210"/>
    </location>
    <ligand>
        <name>S-adenosyl-L-methionine</name>
        <dbReference type="ChEBI" id="CHEBI:59789"/>
    </ligand>
</feature>
<dbReference type="PIRSF" id="PIRSF000401">
    <property type="entry name" value="RPL11_MTase"/>
    <property type="match status" value="1"/>
</dbReference>
<proteinExistence type="inferred from homology"/>
<comment type="similarity">
    <text evidence="1 6">Belongs to the methyltransferase superfamily. PrmA family.</text>
</comment>
<dbReference type="Proteomes" id="UP001519342">
    <property type="component" value="Unassembled WGS sequence"/>
</dbReference>
<dbReference type="InterPro" id="IPR004498">
    <property type="entry name" value="Ribosomal_PrmA_MeTrfase"/>
</dbReference>
<evidence type="ECO:0000256" key="4">
    <source>
        <dbReference type="ARBA" id="ARBA00022679"/>
    </source>
</evidence>
<evidence type="ECO:0000256" key="5">
    <source>
        <dbReference type="ARBA" id="ARBA00022691"/>
    </source>
</evidence>
<dbReference type="CDD" id="cd02440">
    <property type="entry name" value="AdoMet_MTases"/>
    <property type="match status" value="1"/>
</dbReference>
<gene>
    <name evidence="6" type="primary">prmA</name>
    <name evidence="7" type="ORF">J2Z76_003260</name>
</gene>
<organism evidence="7 8">
    <name type="scientific">Sedimentibacter acidaminivorans</name>
    <dbReference type="NCBI Taxonomy" id="913099"/>
    <lineage>
        <taxon>Bacteria</taxon>
        <taxon>Bacillati</taxon>
        <taxon>Bacillota</taxon>
        <taxon>Tissierellia</taxon>
        <taxon>Sedimentibacter</taxon>
    </lineage>
</organism>
<dbReference type="SUPFAM" id="SSF53335">
    <property type="entry name" value="S-adenosyl-L-methionine-dependent methyltransferases"/>
    <property type="match status" value="1"/>
</dbReference>
<dbReference type="GO" id="GO:0005840">
    <property type="term" value="C:ribosome"/>
    <property type="evidence" value="ECO:0007669"/>
    <property type="project" value="UniProtKB-KW"/>
</dbReference>
<dbReference type="InterPro" id="IPR050078">
    <property type="entry name" value="Ribosomal_L11_MeTrfase_PrmA"/>
</dbReference>
<dbReference type="HAMAP" id="MF_00735">
    <property type="entry name" value="Methyltr_PrmA"/>
    <property type="match status" value="1"/>
</dbReference>
<comment type="subcellular location">
    <subcellularLocation>
        <location evidence="6">Cytoplasm</location>
    </subcellularLocation>
</comment>
<dbReference type="InterPro" id="IPR029063">
    <property type="entry name" value="SAM-dependent_MTases_sf"/>
</dbReference>
<comment type="function">
    <text evidence="6">Methylates ribosomal protein L11.</text>
</comment>
<dbReference type="GO" id="GO:0032259">
    <property type="term" value="P:methylation"/>
    <property type="evidence" value="ECO:0007669"/>
    <property type="project" value="UniProtKB-KW"/>
</dbReference>
<evidence type="ECO:0000256" key="3">
    <source>
        <dbReference type="ARBA" id="ARBA00022603"/>
    </source>
</evidence>
<evidence type="ECO:0000313" key="8">
    <source>
        <dbReference type="Proteomes" id="UP001519342"/>
    </source>
</evidence>
<dbReference type="EMBL" id="JAGGKS010000012">
    <property type="protein sequence ID" value="MBP1927363.1"/>
    <property type="molecule type" value="Genomic_DNA"/>
</dbReference>
<evidence type="ECO:0000256" key="2">
    <source>
        <dbReference type="ARBA" id="ARBA00022490"/>
    </source>
</evidence>
<dbReference type="NCBIfam" id="TIGR00406">
    <property type="entry name" value="prmA"/>
    <property type="match status" value="1"/>
</dbReference>
<keyword evidence="7" id="KW-0689">Ribosomal protein</keyword>
<reference evidence="7 8" key="1">
    <citation type="submission" date="2021-03" db="EMBL/GenBank/DDBJ databases">
        <title>Genomic Encyclopedia of Type Strains, Phase IV (KMG-IV): sequencing the most valuable type-strain genomes for metagenomic binning, comparative biology and taxonomic classification.</title>
        <authorList>
            <person name="Goeker M."/>
        </authorList>
    </citation>
    <scope>NUCLEOTIDE SEQUENCE [LARGE SCALE GENOMIC DNA]</scope>
    <source>
        <strain evidence="7 8">DSM 24004</strain>
    </source>
</reference>
<name>A0ABS4GI54_9FIRM</name>
<comment type="catalytic activity">
    <reaction evidence="6">
        <text>L-lysyl-[protein] + 3 S-adenosyl-L-methionine = N(6),N(6),N(6)-trimethyl-L-lysyl-[protein] + 3 S-adenosyl-L-homocysteine + 3 H(+)</text>
        <dbReference type="Rhea" id="RHEA:54192"/>
        <dbReference type="Rhea" id="RHEA-COMP:9752"/>
        <dbReference type="Rhea" id="RHEA-COMP:13826"/>
        <dbReference type="ChEBI" id="CHEBI:15378"/>
        <dbReference type="ChEBI" id="CHEBI:29969"/>
        <dbReference type="ChEBI" id="CHEBI:57856"/>
        <dbReference type="ChEBI" id="CHEBI:59789"/>
        <dbReference type="ChEBI" id="CHEBI:61961"/>
    </reaction>
</comment>
<comment type="caution">
    <text evidence="7">The sequence shown here is derived from an EMBL/GenBank/DDBJ whole genome shotgun (WGS) entry which is preliminary data.</text>
</comment>
<accession>A0ABS4GI54</accession>
<evidence type="ECO:0000256" key="6">
    <source>
        <dbReference type="HAMAP-Rule" id="MF_00735"/>
    </source>
</evidence>
<sequence length="326" mass="36859">MKWIEASIYTTTNGIEIINGALMQLGINDAVIEDASVFQDFLDNDTLNWDYYDEELAKMKDCESCIKVYFADNNQGNEKLEEVYNIVDNFKNEKHSEIDFGRLEVVLRNLDDEDWANNWKQFFKPFIVSDRIVIKPSWEEYKESIDGKIVLEIDPGMSFGTGQHFTTRLCIEQIEKNLKGDMEVLDMGCGSGILSIASILLGAKSAVGVDIDENAVRIAKENAAINNIYDDKFTVHCGNVTDDKMLQDKIGYNKYDMIAVNIIADIIIGMSSTFPKFLKKGGIVVASGIIKKYLQNIIDNFEGLGFEIKEVNEKEDWVSVTAVKNF</sequence>
<dbReference type="Gene3D" id="3.40.50.150">
    <property type="entry name" value="Vaccinia Virus protein VP39"/>
    <property type="match status" value="1"/>
</dbReference>